<reference evidence="2 3" key="1">
    <citation type="submission" date="2018-03" db="EMBL/GenBank/DDBJ databases">
        <title>Mesoflavibacter sp. HG37 and Mesoflavibacter sp. HG96 sp.nov., two marine bacteria isolated from seawater of Western Pacific Ocean.</title>
        <authorList>
            <person name="Cheng H."/>
            <person name="Wu Y.-H."/>
            <person name="Guo L.-L."/>
            <person name="Xu X.-W."/>
        </authorList>
    </citation>
    <scope>NUCLEOTIDE SEQUENCE [LARGE SCALE GENOMIC DNA]</scope>
    <source>
        <strain evidence="2 3">KCTC 42117</strain>
    </source>
</reference>
<keyword evidence="3" id="KW-1185">Reference proteome</keyword>
<name>A0A2T1N5X3_9FLAO</name>
<comment type="caution">
    <text evidence="2">The sequence shown here is derived from an EMBL/GenBank/DDBJ whole genome shotgun (WGS) entry which is preliminary data.</text>
</comment>
<proteinExistence type="predicted"/>
<evidence type="ECO:0000313" key="2">
    <source>
        <dbReference type="EMBL" id="PSG87005.1"/>
    </source>
</evidence>
<dbReference type="PROSITE" id="PS50005">
    <property type="entry name" value="TPR"/>
    <property type="match status" value="1"/>
</dbReference>
<dbReference type="SMART" id="SM00028">
    <property type="entry name" value="TPR"/>
    <property type="match status" value="1"/>
</dbReference>
<accession>A0A2T1N5X3</accession>
<dbReference type="Gene3D" id="1.25.40.10">
    <property type="entry name" value="Tetratricopeptide repeat domain"/>
    <property type="match status" value="2"/>
</dbReference>
<protein>
    <submittedName>
        <fullName evidence="2">Uncharacterized protein</fullName>
    </submittedName>
</protein>
<feature type="repeat" description="TPR" evidence="1">
    <location>
        <begin position="170"/>
        <end position="203"/>
    </location>
</feature>
<dbReference type="InterPro" id="IPR019734">
    <property type="entry name" value="TPR_rpt"/>
</dbReference>
<dbReference type="InterPro" id="IPR011990">
    <property type="entry name" value="TPR-like_helical_dom_sf"/>
</dbReference>
<dbReference type="AlphaFoldDB" id="A0A2T1N5X3"/>
<evidence type="ECO:0000256" key="1">
    <source>
        <dbReference type="PROSITE-ProRule" id="PRU00339"/>
    </source>
</evidence>
<dbReference type="EMBL" id="PXOT01000027">
    <property type="protein sequence ID" value="PSG87005.1"/>
    <property type="molecule type" value="Genomic_DNA"/>
</dbReference>
<evidence type="ECO:0000313" key="3">
    <source>
        <dbReference type="Proteomes" id="UP000238430"/>
    </source>
</evidence>
<gene>
    <name evidence="2" type="ORF">C7H61_12910</name>
</gene>
<sequence length="234" mass="26122">MFSQKLTQEDLTTIELSKHKKIVKQALTYNDAQTAINSMHSIVALEGEKSTYKDSLAITYYNIGNYVSSHLLAKELLKEKSENIQLLEINAVSLQNLGATKDAIEAYEILFSKTKNMAHGYQLAMLQYGIKRLTEAQNTVLQALQCDDIENAYIQFAIDKTKNQNVPLKAAAYNLQGLIAFELKDNTTAKQAFDEALKIMPEFALATQNTNAVTITMQNEAQLSRSANKSDTDN</sequence>
<dbReference type="SUPFAM" id="SSF48452">
    <property type="entry name" value="TPR-like"/>
    <property type="match status" value="1"/>
</dbReference>
<dbReference type="Proteomes" id="UP000238430">
    <property type="component" value="Unassembled WGS sequence"/>
</dbReference>
<keyword evidence="1" id="KW-0802">TPR repeat</keyword>
<organism evidence="2 3">
    <name type="scientific">Mesoflavibacter zeaxanthinifaciens subsp. sabulilitoris</name>
    <dbReference type="NCBI Taxonomy" id="1520893"/>
    <lineage>
        <taxon>Bacteria</taxon>
        <taxon>Pseudomonadati</taxon>
        <taxon>Bacteroidota</taxon>
        <taxon>Flavobacteriia</taxon>
        <taxon>Flavobacteriales</taxon>
        <taxon>Flavobacteriaceae</taxon>
        <taxon>Mesoflavibacter</taxon>
    </lineage>
</organism>